<dbReference type="Proteomes" id="UP001589693">
    <property type="component" value="Unassembled WGS sequence"/>
</dbReference>
<dbReference type="Gene3D" id="2.60.120.940">
    <property type="entry name" value="EmbC, C-terminal domain, subdomain 2"/>
    <property type="match status" value="1"/>
</dbReference>
<feature type="transmembrane region" description="Helical" evidence="12">
    <location>
        <begin position="308"/>
        <end position="330"/>
    </location>
</feature>
<comment type="function">
    <text evidence="1">Arabinosyl transferase responsible for the polymerization of arabinose into the arabinan of arabinogalactan.</text>
</comment>
<evidence type="ECO:0000259" key="13">
    <source>
        <dbReference type="Pfam" id="PF04602"/>
    </source>
</evidence>
<comment type="subcellular location">
    <subcellularLocation>
        <location evidence="2">Cell membrane</location>
        <topology evidence="2">Multi-pass membrane protein</topology>
    </subcellularLocation>
</comment>
<sequence length="1016" mass="109216">MSTPFSRPRARTLVLVAGLISVLSALLVPFAPVNQDKATFSWPVEGSAQPVQLLLYPYQPASLDATFSCATVAEAARRGAERTVVLSTTPDTEEGRGDGLVVETAGSALTISNRGRLLHREQVDAQRTACSWRISSTSTGTTVTLDGRRVAGVDSDARPHVLGVFSTVDGAVRDLDGLSVRVVADTRFQTSPSVWKYGLMALSVIALAVALLALRRADRERGLPVRRLLPERFWRPRAPDYVVGGTVLGWAVIGSLTVDDGYILTMIRAREATGFVGNYYRWFNAPEAPFGYFYELYYALTRISDSLLWMRLPAVGLAITAWLLLSRLVLPRLGGAFARSRWVPWGAAAVFLAWWLPYNNGIRPEPFIVVGTLGVFCAVERVLATRRLLPLAFGVLVAVAAVGITPTGVIAFLPMLVAPRRLLAVLRERSDLRWMPLLSVVAASGLFGLLLMFYDQTFSAVMEATRSRSAIGPSLTWDTEFERYARLLNPIFDEGSLTRRVPVLMLLASLALVSSILLRHKRIHGVATGPAVRLLSVTVLSLGAIAFTPTKWTHHFGAFAGLGVAVVVLGMWALSTPAFRSTRARAAAVCCLMVAFALALSSPNRWWLISAPDGPWTTELPNVFGIQLNTALLVVGVLVALAAVTQAAWRVAHRRPERPTWLPSPALIMVIGCAASVVLQVGTFVVVTEARTNTYSLAKQNVRSVLAQDCGLASALKVEPTPERGILTPLPGEAGRGDVGPFAVNGGYDPEHGPPYLFDKPSTGVPVWGSLVDGDRTTGTATTGWYRVDESLRRGNAPLVLSVAGRLHGGNEIALEFGATSGEEVRPRGRMPVDSPLDGPQWRDVRIDVREAVADADAVRVVATDSSVGAGGWLAFSPPKAPVLVPMPDVVPSTDATIIDWPVAALFPCNRPAALRLGTVEMPHFRIGPAGGYDQLTGMSYSAQGGGPFAPVNALATQQPLPTYLVNDWQREAAVVYRIVPTQHLGLPEAEVHREQVSGIGGPGRLNTPGTDDPMG</sequence>
<evidence type="ECO:0000256" key="1">
    <source>
        <dbReference type="ARBA" id="ARBA00003001"/>
    </source>
</evidence>
<dbReference type="Pfam" id="PF04602">
    <property type="entry name" value="Arabinose_trans"/>
    <property type="match status" value="1"/>
</dbReference>
<dbReference type="InterPro" id="IPR032731">
    <property type="entry name" value="Arabino_trans_C"/>
</dbReference>
<evidence type="ECO:0000313" key="16">
    <source>
        <dbReference type="EMBL" id="MFB9906405.1"/>
    </source>
</evidence>
<evidence type="ECO:0000256" key="12">
    <source>
        <dbReference type="SAM" id="Phobius"/>
    </source>
</evidence>
<comment type="caution">
    <text evidence="16">The sequence shown here is derived from an EMBL/GenBank/DDBJ whole genome shotgun (WGS) entry which is preliminary data.</text>
</comment>
<proteinExistence type="inferred from homology"/>
<keyword evidence="8 12" id="KW-1133">Transmembrane helix</keyword>
<comment type="similarity">
    <text evidence="3">Belongs to the emb family.</text>
</comment>
<evidence type="ECO:0000259" key="15">
    <source>
        <dbReference type="Pfam" id="PF17689"/>
    </source>
</evidence>
<feature type="domain" description="Arabinosyltransferase C-terminal" evidence="14">
    <location>
        <begin position="685"/>
        <end position="732"/>
    </location>
</feature>
<evidence type="ECO:0000256" key="5">
    <source>
        <dbReference type="ARBA" id="ARBA00022676"/>
    </source>
</evidence>
<feature type="transmembrane region" description="Helical" evidence="12">
    <location>
        <begin position="342"/>
        <end position="358"/>
    </location>
</feature>
<feature type="transmembrane region" description="Helical" evidence="12">
    <location>
        <begin position="434"/>
        <end position="454"/>
    </location>
</feature>
<dbReference type="Pfam" id="PF17689">
    <property type="entry name" value="Arabino_trans_N"/>
    <property type="match status" value="1"/>
</dbReference>
<gene>
    <name evidence="16" type="ORF">ACFFQA_20935</name>
</gene>
<keyword evidence="7 12" id="KW-0812">Transmembrane</keyword>
<dbReference type="Gene3D" id="2.60.120.610">
    <property type="entry name" value="arabinofuranosyltransferase like domain"/>
    <property type="match status" value="1"/>
</dbReference>
<feature type="transmembrane region" description="Helical" evidence="12">
    <location>
        <begin position="586"/>
        <end position="603"/>
    </location>
</feature>
<dbReference type="RefSeq" id="WP_377854661.1">
    <property type="nucleotide sequence ID" value="NZ_JBHLZU010000018.1"/>
</dbReference>
<evidence type="ECO:0000256" key="11">
    <source>
        <dbReference type="SAM" id="MobiDB-lite"/>
    </source>
</evidence>
<feature type="transmembrane region" description="Helical" evidence="12">
    <location>
        <begin position="554"/>
        <end position="574"/>
    </location>
</feature>
<reference evidence="16 17" key="1">
    <citation type="submission" date="2024-09" db="EMBL/GenBank/DDBJ databases">
        <authorList>
            <person name="Sun Q."/>
            <person name="Mori K."/>
        </authorList>
    </citation>
    <scope>NUCLEOTIDE SEQUENCE [LARGE SCALE GENOMIC DNA]</scope>
    <source>
        <strain evidence="16 17">TBRC 7907</strain>
    </source>
</reference>
<evidence type="ECO:0000256" key="4">
    <source>
        <dbReference type="ARBA" id="ARBA00022475"/>
    </source>
</evidence>
<evidence type="ECO:0000256" key="2">
    <source>
        <dbReference type="ARBA" id="ARBA00004651"/>
    </source>
</evidence>
<dbReference type="InterPro" id="IPR027451">
    <property type="entry name" value="EmbABC_dom1"/>
</dbReference>
<keyword evidence="9 12" id="KW-0472">Membrane</keyword>
<evidence type="ECO:0000256" key="9">
    <source>
        <dbReference type="ARBA" id="ARBA00023136"/>
    </source>
</evidence>
<evidence type="ECO:0000256" key="7">
    <source>
        <dbReference type="ARBA" id="ARBA00022692"/>
    </source>
</evidence>
<dbReference type="EMBL" id="JBHLZU010000018">
    <property type="protein sequence ID" value="MFB9906405.1"/>
    <property type="molecule type" value="Genomic_DNA"/>
</dbReference>
<keyword evidence="17" id="KW-1185">Reference proteome</keyword>
<feature type="domain" description="Arabinosyltransferas concanavalin like" evidence="15">
    <location>
        <begin position="34"/>
        <end position="187"/>
    </location>
</feature>
<feature type="domain" description="Arabinofuranosyltransferase central" evidence="13">
    <location>
        <begin position="191"/>
        <end position="646"/>
    </location>
</feature>
<dbReference type="InterPro" id="IPR042486">
    <property type="entry name" value="Arabino_trans_C_2"/>
</dbReference>
<keyword evidence="4" id="KW-1003">Cell membrane</keyword>
<dbReference type="InterPro" id="IPR040920">
    <property type="entry name" value="Arabino_trans_N"/>
</dbReference>
<evidence type="ECO:0000256" key="8">
    <source>
        <dbReference type="ARBA" id="ARBA00022989"/>
    </source>
</evidence>
<accession>A0ABV6A149</accession>
<keyword evidence="6" id="KW-0808">Transferase</keyword>
<keyword evidence="10" id="KW-0961">Cell wall biogenesis/degradation</keyword>
<feature type="transmembrane region" description="Helical" evidence="12">
    <location>
        <begin position="501"/>
        <end position="518"/>
    </location>
</feature>
<evidence type="ECO:0000256" key="10">
    <source>
        <dbReference type="ARBA" id="ARBA00023316"/>
    </source>
</evidence>
<dbReference type="InterPro" id="IPR007680">
    <property type="entry name" value="Arabino_trans_central"/>
</dbReference>
<organism evidence="16 17">
    <name type="scientific">Allokutzneria oryzae</name>
    <dbReference type="NCBI Taxonomy" id="1378989"/>
    <lineage>
        <taxon>Bacteria</taxon>
        <taxon>Bacillati</taxon>
        <taxon>Actinomycetota</taxon>
        <taxon>Actinomycetes</taxon>
        <taxon>Pseudonocardiales</taxon>
        <taxon>Pseudonocardiaceae</taxon>
        <taxon>Allokutzneria</taxon>
    </lineage>
</organism>
<evidence type="ECO:0000259" key="14">
    <source>
        <dbReference type="Pfam" id="PF14896"/>
    </source>
</evidence>
<feature type="transmembrane region" description="Helical" evidence="12">
    <location>
        <begin position="623"/>
        <end position="645"/>
    </location>
</feature>
<feature type="region of interest" description="Disordered" evidence="11">
    <location>
        <begin position="994"/>
        <end position="1016"/>
    </location>
</feature>
<dbReference type="Pfam" id="PF14896">
    <property type="entry name" value="Arabino_trans_C"/>
    <property type="match status" value="2"/>
</dbReference>
<evidence type="ECO:0000256" key="6">
    <source>
        <dbReference type="ARBA" id="ARBA00022679"/>
    </source>
</evidence>
<feature type="domain" description="Arabinosyltransferase C-terminal" evidence="14">
    <location>
        <begin position="762"/>
        <end position="1005"/>
    </location>
</feature>
<feature type="transmembrane region" description="Helical" evidence="12">
    <location>
        <begin position="530"/>
        <end position="548"/>
    </location>
</feature>
<feature type="transmembrane region" description="Helical" evidence="12">
    <location>
        <begin position="238"/>
        <end position="258"/>
    </location>
</feature>
<protein>
    <submittedName>
        <fullName evidence="16">Arabinosyltransferase domain-containing protein</fullName>
    </submittedName>
</protein>
<keyword evidence="5" id="KW-0328">Glycosyltransferase</keyword>
<evidence type="ECO:0000313" key="17">
    <source>
        <dbReference type="Proteomes" id="UP001589693"/>
    </source>
</evidence>
<feature type="transmembrane region" description="Helical" evidence="12">
    <location>
        <begin position="197"/>
        <end position="217"/>
    </location>
</feature>
<evidence type="ECO:0000256" key="3">
    <source>
        <dbReference type="ARBA" id="ARBA00008195"/>
    </source>
</evidence>
<feature type="transmembrane region" description="Helical" evidence="12">
    <location>
        <begin position="666"/>
        <end position="687"/>
    </location>
</feature>
<feature type="transmembrane region" description="Helical" evidence="12">
    <location>
        <begin position="391"/>
        <end position="413"/>
    </location>
</feature>
<name>A0ABV6A149_9PSEU</name>